<accession>A0A2G9UQF9</accession>
<evidence type="ECO:0000313" key="7">
    <source>
        <dbReference type="EMBL" id="PIO72504.1"/>
    </source>
</evidence>
<gene>
    <name evidence="7" type="ORF">TELCIR_05556</name>
</gene>
<dbReference type="PROSITE" id="PS50026">
    <property type="entry name" value="EGF_3"/>
    <property type="match status" value="2"/>
</dbReference>
<dbReference type="InterPro" id="IPR000152">
    <property type="entry name" value="EGF-type_Asp/Asn_hydroxyl_site"/>
</dbReference>
<evidence type="ECO:0000259" key="6">
    <source>
        <dbReference type="PROSITE" id="PS50026"/>
    </source>
</evidence>
<dbReference type="SMART" id="SM00179">
    <property type="entry name" value="EGF_CA"/>
    <property type="match status" value="2"/>
</dbReference>
<feature type="domain" description="EGF-like" evidence="6">
    <location>
        <begin position="19"/>
        <end position="58"/>
    </location>
</feature>
<dbReference type="PANTHER" id="PTHR24050">
    <property type="entry name" value="PA14 DOMAIN-CONTAINING PROTEIN"/>
    <property type="match status" value="1"/>
</dbReference>
<feature type="domain" description="EGF-like" evidence="6">
    <location>
        <begin position="70"/>
        <end position="110"/>
    </location>
</feature>
<dbReference type="InterPro" id="IPR001881">
    <property type="entry name" value="EGF-like_Ca-bd_dom"/>
</dbReference>
<dbReference type="PANTHER" id="PTHR24050:SF28">
    <property type="entry name" value="UROMODULIN-LIKE"/>
    <property type="match status" value="1"/>
</dbReference>
<keyword evidence="4" id="KW-1015">Disulfide bond</keyword>
<dbReference type="AlphaFoldDB" id="A0A2G9UQF9"/>
<keyword evidence="2" id="KW-0732">Signal</keyword>
<sequence>MPTLPRNDDELSLATIIAIVNECAEARLNNCSPNAKCIDKAVGYTCRCVPGFVDTSPEGARQPGRICTQLVNECATKQHDCDANAICRDEPIGYRCQCPFGFADASKNPSKPGRLCVQ</sequence>
<dbReference type="InterPro" id="IPR052235">
    <property type="entry name" value="Nephronectin_domain"/>
</dbReference>
<dbReference type="Proteomes" id="UP000230423">
    <property type="component" value="Unassembled WGS sequence"/>
</dbReference>
<dbReference type="InterPro" id="IPR000742">
    <property type="entry name" value="EGF"/>
</dbReference>
<dbReference type="Gene3D" id="2.10.25.10">
    <property type="entry name" value="Laminin"/>
    <property type="match status" value="2"/>
</dbReference>
<protein>
    <submittedName>
        <fullName evidence="7">Calcium binding EGF domain protein</fullName>
    </submittedName>
</protein>
<dbReference type="PROSITE" id="PS00010">
    <property type="entry name" value="ASX_HYDROXYL"/>
    <property type="match status" value="2"/>
</dbReference>
<dbReference type="SUPFAM" id="SSF57196">
    <property type="entry name" value="EGF/Laminin"/>
    <property type="match status" value="2"/>
</dbReference>
<dbReference type="Pfam" id="PF07645">
    <property type="entry name" value="EGF_CA"/>
    <property type="match status" value="2"/>
</dbReference>
<name>A0A2G9UQF9_TELCI</name>
<evidence type="ECO:0000313" key="8">
    <source>
        <dbReference type="Proteomes" id="UP000230423"/>
    </source>
</evidence>
<proteinExistence type="predicted"/>
<evidence type="ECO:0000256" key="5">
    <source>
        <dbReference type="PROSITE-ProRule" id="PRU00076"/>
    </source>
</evidence>
<keyword evidence="8" id="KW-1185">Reference proteome</keyword>
<comment type="caution">
    <text evidence="5">Lacks conserved residue(s) required for the propagation of feature annotation.</text>
</comment>
<dbReference type="FunFam" id="2.10.25.10:FF:000291">
    <property type="entry name" value="Transmembrane matrix receptor MUP-4"/>
    <property type="match status" value="1"/>
</dbReference>
<evidence type="ECO:0000256" key="1">
    <source>
        <dbReference type="ARBA" id="ARBA00022536"/>
    </source>
</evidence>
<dbReference type="OrthoDB" id="6516201at2759"/>
<dbReference type="EMBL" id="KZ345658">
    <property type="protein sequence ID" value="PIO72504.1"/>
    <property type="molecule type" value="Genomic_DNA"/>
</dbReference>
<dbReference type="InterPro" id="IPR049883">
    <property type="entry name" value="NOTCH1_EGF-like"/>
</dbReference>
<dbReference type="SMART" id="SM00181">
    <property type="entry name" value="EGF"/>
    <property type="match status" value="2"/>
</dbReference>
<evidence type="ECO:0000256" key="2">
    <source>
        <dbReference type="ARBA" id="ARBA00022729"/>
    </source>
</evidence>
<organism evidence="7 8">
    <name type="scientific">Teladorsagia circumcincta</name>
    <name type="common">Brown stomach worm</name>
    <name type="synonym">Ostertagia circumcincta</name>
    <dbReference type="NCBI Taxonomy" id="45464"/>
    <lineage>
        <taxon>Eukaryota</taxon>
        <taxon>Metazoa</taxon>
        <taxon>Ecdysozoa</taxon>
        <taxon>Nematoda</taxon>
        <taxon>Chromadorea</taxon>
        <taxon>Rhabditida</taxon>
        <taxon>Rhabditina</taxon>
        <taxon>Rhabditomorpha</taxon>
        <taxon>Strongyloidea</taxon>
        <taxon>Trichostrongylidae</taxon>
        <taxon>Teladorsagia</taxon>
    </lineage>
</organism>
<feature type="non-terminal residue" evidence="7">
    <location>
        <position position="118"/>
    </location>
</feature>
<reference evidence="7 8" key="1">
    <citation type="submission" date="2015-09" db="EMBL/GenBank/DDBJ databases">
        <title>Draft genome of the parasitic nematode Teladorsagia circumcincta isolate WARC Sus (inbred).</title>
        <authorList>
            <person name="Mitreva M."/>
        </authorList>
    </citation>
    <scope>NUCLEOTIDE SEQUENCE [LARGE SCALE GENOMIC DNA]</scope>
    <source>
        <strain evidence="7 8">S</strain>
    </source>
</reference>
<evidence type="ECO:0000256" key="4">
    <source>
        <dbReference type="ARBA" id="ARBA00023157"/>
    </source>
</evidence>
<keyword evidence="1 5" id="KW-0245">EGF-like domain</keyword>
<dbReference type="CDD" id="cd00054">
    <property type="entry name" value="EGF_CA"/>
    <property type="match status" value="2"/>
</dbReference>
<evidence type="ECO:0000256" key="3">
    <source>
        <dbReference type="ARBA" id="ARBA00022737"/>
    </source>
</evidence>
<keyword evidence="3" id="KW-0677">Repeat</keyword>
<dbReference type="GO" id="GO:0005509">
    <property type="term" value="F:calcium ion binding"/>
    <property type="evidence" value="ECO:0007669"/>
    <property type="project" value="InterPro"/>
</dbReference>